<keyword evidence="1" id="KW-1133">Transmembrane helix</keyword>
<evidence type="ECO:0000256" key="1">
    <source>
        <dbReference type="SAM" id="Phobius"/>
    </source>
</evidence>
<sequence length="97" mass="10613">MLSRIINPAIRTLRLNNKSVLAPTVRLASYAGDTRPVTMDDLPVPAGDWETQNKAKQAKNNMILGAGLAFFIFTIITAKASGLIVLNYYPPERPADN</sequence>
<dbReference type="PANTHER" id="PTHR22133">
    <property type="entry name" value="AT01821P-RELATED"/>
    <property type="match status" value="1"/>
</dbReference>
<protein>
    <recommendedName>
        <fullName evidence="2">Deltamethrin resistance protein prag01 domain-containing protein</fullName>
    </recommendedName>
</protein>
<evidence type="ECO:0000259" key="2">
    <source>
        <dbReference type="Pfam" id="PF16020"/>
    </source>
</evidence>
<evidence type="ECO:0000313" key="3">
    <source>
        <dbReference type="EMBL" id="KAK9498725.1"/>
    </source>
</evidence>
<dbReference type="AlphaFoldDB" id="A0AAW1CKX7"/>
<dbReference type="Pfam" id="PF16020">
    <property type="entry name" value="Deltameth_res"/>
    <property type="match status" value="1"/>
</dbReference>
<keyword evidence="1" id="KW-0812">Transmembrane</keyword>
<reference evidence="3 4" key="1">
    <citation type="submission" date="2022-12" db="EMBL/GenBank/DDBJ databases">
        <title>Chromosome-level genome assembly of true bugs.</title>
        <authorList>
            <person name="Ma L."/>
            <person name="Li H."/>
        </authorList>
    </citation>
    <scope>NUCLEOTIDE SEQUENCE [LARGE SCALE GENOMIC DNA]</scope>
    <source>
        <strain evidence="3">Lab_2022b</strain>
    </source>
</reference>
<gene>
    <name evidence="3" type="ORF">O3M35_003295</name>
</gene>
<keyword evidence="4" id="KW-1185">Reference proteome</keyword>
<proteinExistence type="predicted"/>
<accession>A0AAW1CKX7</accession>
<keyword evidence="1" id="KW-0472">Membrane</keyword>
<dbReference type="Proteomes" id="UP001461498">
    <property type="component" value="Unassembled WGS sequence"/>
</dbReference>
<evidence type="ECO:0000313" key="4">
    <source>
        <dbReference type="Proteomes" id="UP001461498"/>
    </source>
</evidence>
<comment type="caution">
    <text evidence="3">The sequence shown here is derived from an EMBL/GenBank/DDBJ whole genome shotgun (WGS) entry which is preliminary data.</text>
</comment>
<dbReference type="PANTHER" id="PTHR22133:SF2">
    <property type="entry name" value="AT01821P-RELATED"/>
    <property type="match status" value="1"/>
</dbReference>
<dbReference type="InterPro" id="IPR031973">
    <property type="entry name" value="Deltameth_res_prag01"/>
</dbReference>
<feature type="transmembrane region" description="Helical" evidence="1">
    <location>
        <begin position="63"/>
        <end position="89"/>
    </location>
</feature>
<feature type="domain" description="Deltamethrin resistance protein prag01" evidence="2">
    <location>
        <begin position="40"/>
        <end position="91"/>
    </location>
</feature>
<name>A0AAW1CKX7_9HEMI</name>
<organism evidence="3 4">
    <name type="scientific">Rhynocoris fuscipes</name>
    <dbReference type="NCBI Taxonomy" id="488301"/>
    <lineage>
        <taxon>Eukaryota</taxon>
        <taxon>Metazoa</taxon>
        <taxon>Ecdysozoa</taxon>
        <taxon>Arthropoda</taxon>
        <taxon>Hexapoda</taxon>
        <taxon>Insecta</taxon>
        <taxon>Pterygota</taxon>
        <taxon>Neoptera</taxon>
        <taxon>Paraneoptera</taxon>
        <taxon>Hemiptera</taxon>
        <taxon>Heteroptera</taxon>
        <taxon>Panheteroptera</taxon>
        <taxon>Cimicomorpha</taxon>
        <taxon>Reduviidae</taxon>
        <taxon>Harpactorinae</taxon>
        <taxon>Harpactorini</taxon>
        <taxon>Rhynocoris</taxon>
    </lineage>
</organism>
<dbReference type="EMBL" id="JAPXFL010000012">
    <property type="protein sequence ID" value="KAK9498725.1"/>
    <property type="molecule type" value="Genomic_DNA"/>
</dbReference>